<accession>A0A1W0XBD1</accession>
<dbReference type="AlphaFoldDB" id="A0A1W0XBD1"/>
<evidence type="ECO:0000313" key="2">
    <source>
        <dbReference type="Proteomes" id="UP000192578"/>
    </source>
</evidence>
<dbReference type="EMBL" id="MTYJ01000005">
    <property type="protein sequence ID" value="OQV24815.1"/>
    <property type="molecule type" value="Genomic_DNA"/>
</dbReference>
<keyword evidence="2" id="KW-1185">Reference proteome</keyword>
<proteinExistence type="predicted"/>
<evidence type="ECO:0000313" key="1">
    <source>
        <dbReference type="EMBL" id="OQV24815.1"/>
    </source>
</evidence>
<sequence>MADSGAPPAPTTPVPRTELEEIQLSINNKADEGPLQHLSASNGVGFSFARLWSSVLTSYAQAQLSSLAGDGVEFPSHGPVASHFQLPLRL</sequence>
<protein>
    <submittedName>
        <fullName evidence="1">Uncharacterized protein</fullName>
    </submittedName>
</protein>
<reference evidence="2" key="1">
    <citation type="submission" date="2017-01" db="EMBL/GenBank/DDBJ databases">
        <title>Comparative genomics of anhydrobiosis in the tardigrade Hypsibius dujardini.</title>
        <authorList>
            <person name="Yoshida Y."/>
            <person name="Koutsovoulos G."/>
            <person name="Laetsch D."/>
            <person name="Stevens L."/>
            <person name="Kumar S."/>
            <person name="Horikawa D."/>
            <person name="Ishino K."/>
            <person name="Komine S."/>
            <person name="Tomita M."/>
            <person name="Blaxter M."/>
            <person name="Arakawa K."/>
        </authorList>
    </citation>
    <scope>NUCLEOTIDE SEQUENCE [LARGE SCALE GENOMIC DNA]</scope>
    <source>
        <strain evidence="2">Z151</strain>
    </source>
</reference>
<dbReference type="Proteomes" id="UP000192578">
    <property type="component" value="Unassembled WGS sequence"/>
</dbReference>
<gene>
    <name evidence="1" type="ORF">BV898_01405</name>
</gene>
<comment type="caution">
    <text evidence="1">The sequence shown here is derived from an EMBL/GenBank/DDBJ whole genome shotgun (WGS) entry which is preliminary data.</text>
</comment>
<organism evidence="1 2">
    <name type="scientific">Hypsibius exemplaris</name>
    <name type="common">Freshwater tardigrade</name>
    <dbReference type="NCBI Taxonomy" id="2072580"/>
    <lineage>
        <taxon>Eukaryota</taxon>
        <taxon>Metazoa</taxon>
        <taxon>Ecdysozoa</taxon>
        <taxon>Tardigrada</taxon>
        <taxon>Eutardigrada</taxon>
        <taxon>Parachela</taxon>
        <taxon>Hypsibioidea</taxon>
        <taxon>Hypsibiidae</taxon>
        <taxon>Hypsibius</taxon>
    </lineage>
</organism>
<name>A0A1W0XBD1_HYPEX</name>